<evidence type="ECO:0000313" key="2">
    <source>
        <dbReference type="EMBL" id="CDX43556.1"/>
    </source>
</evidence>
<accession>A0A090FPA7</accession>
<dbReference type="Proteomes" id="UP000046373">
    <property type="component" value="Unassembled WGS sequence"/>
</dbReference>
<organism evidence="2 3">
    <name type="scientific">Mesorhizobium plurifarium</name>
    <dbReference type="NCBI Taxonomy" id="69974"/>
    <lineage>
        <taxon>Bacteria</taxon>
        <taxon>Pseudomonadati</taxon>
        <taxon>Pseudomonadota</taxon>
        <taxon>Alphaproteobacteria</taxon>
        <taxon>Hyphomicrobiales</taxon>
        <taxon>Phyllobacteriaceae</taxon>
        <taxon>Mesorhizobium</taxon>
    </lineage>
</organism>
<feature type="region of interest" description="Disordered" evidence="1">
    <location>
        <begin position="38"/>
        <end position="57"/>
    </location>
</feature>
<dbReference type="EMBL" id="CCNB01000043">
    <property type="protein sequence ID" value="CDX43556.1"/>
    <property type="molecule type" value="Genomic_DNA"/>
</dbReference>
<proteinExistence type="predicted"/>
<reference evidence="2 3" key="1">
    <citation type="submission" date="2014-08" db="EMBL/GenBank/DDBJ databases">
        <authorList>
            <person name="Moulin Lionel"/>
        </authorList>
    </citation>
    <scope>NUCLEOTIDE SEQUENCE [LARGE SCALE GENOMIC DNA]</scope>
</reference>
<feature type="region of interest" description="Disordered" evidence="1">
    <location>
        <begin position="1"/>
        <end position="22"/>
    </location>
</feature>
<evidence type="ECO:0000256" key="1">
    <source>
        <dbReference type="SAM" id="MobiDB-lite"/>
    </source>
</evidence>
<feature type="compositionally biased region" description="Basic and acidic residues" evidence="1">
    <location>
        <begin position="1"/>
        <end position="11"/>
    </location>
</feature>
<gene>
    <name evidence="2" type="ORF">MPLDJ20_60264</name>
</gene>
<dbReference type="AlphaFoldDB" id="A0A090FPA7"/>
<name>A0A090FPA7_MESPL</name>
<sequence>MWEKVDRRDGAEADEGCSSGVRRRRSLEHLSSGRFAATFFHKGRRKKRPAPTLPARS</sequence>
<evidence type="ECO:0000313" key="3">
    <source>
        <dbReference type="Proteomes" id="UP000046373"/>
    </source>
</evidence>
<protein>
    <submittedName>
        <fullName evidence="2">Uncharacterized protein</fullName>
    </submittedName>
</protein>